<keyword evidence="1" id="KW-0472">Membrane</keyword>
<feature type="domain" description="Zinc-ribbon" evidence="2">
    <location>
        <begin position="2"/>
        <end position="24"/>
    </location>
</feature>
<evidence type="ECO:0000256" key="1">
    <source>
        <dbReference type="SAM" id="Phobius"/>
    </source>
</evidence>
<proteinExistence type="predicted"/>
<keyword evidence="1" id="KW-1133">Transmembrane helix</keyword>
<name>A0A845F1Y1_9BACL</name>
<dbReference type="SUPFAM" id="SSF48452">
    <property type="entry name" value="TPR-like"/>
    <property type="match status" value="1"/>
</dbReference>
<protein>
    <recommendedName>
        <fullName evidence="2">Zinc-ribbon domain-containing protein</fullName>
    </recommendedName>
</protein>
<dbReference type="AlphaFoldDB" id="A0A845F1Y1"/>
<gene>
    <name evidence="3" type="ORF">GLW07_15685</name>
</gene>
<dbReference type="Pfam" id="PF13240">
    <property type="entry name" value="Zn_Ribbon_1"/>
    <property type="match status" value="1"/>
</dbReference>
<sequence length="385" mass="44094">MYCPHCGKKRGQNEQFCFSCGKELIPQKNSNRSLSIMWRWLPLMIFLILAISLSGYYFYEESVTKSAIRSFEKGEELAKKGDFEAAQEQFKEAKKNRSHFPAAEVNRNIVATALTVKDTLNQAEKERQQDHHTEALELIRQAEDLTATYKGEVASHLQSEIASSRTTVMVAELKYDMKGKKSIDELKPVLTRAETLQVDEAQEIASQIRSQLIDFTINEANQFLEENHFTEALNAVDEGLKINKDHEKLSNLKTVIEKRRNSFEEEQQKRIEHAMVVAAKEEEMNRTSAIELTDLKTEITDYDELKVTGQVTSKATVPVNSIGASYKVIDGDGNEFDQGEVYINPDKLYPDDKGKFDFMIYDVGDEVENLDEFTVQIDHFTWYLD</sequence>
<dbReference type="InterPro" id="IPR011990">
    <property type="entry name" value="TPR-like_helical_dom_sf"/>
</dbReference>
<feature type="transmembrane region" description="Helical" evidence="1">
    <location>
        <begin position="40"/>
        <end position="59"/>
    </location>
</feature>
<keyword evidence="1" id="KW-0812">Transmembrane</keyword>
<dbReference type="EMBL" id="WMEY01000005">
    <property type="protein sequence ID" value="MYL64799.1"/>
    <property type="molecule type" value="Genomic_DNA"/>
</dbReference>
<evidence type="ECO:0000313" key="3">
    <source>
        <dbReference type="EMBL" id="MYL64799.1"/>
    </source>
</evidence>
<evidence type="ECO:0000259" key="2">
    <source>
        <dbReference type="Pfam" id="PF13240"/>
    </source>
</evidence>
<dbReference type="Gene3D" id="1.25.40.10">
    <property type="entry name" value="Tetratricopeptide repeat domain"/>
    <property type="match status" value="1"/>
</dbReference>
<dbReference type="Proteomes" id="UP000447833">
    <property type="component" value="Unassembled WGS sequence"/>
</dbReference>
<organism evidence="3 4">
    <name type="scientific">Guptibacillus hwajinpoensis</name>
    <dbReference type="NCBI Taxonomy" id="208199"/>
    <lineage>
        <taxon>Bacteria</taxon>
        <taxon>Bacillati</taxon>
        <taxon>Bacillota</taxon>
        <taxon>Bacilli</taxon>
        <taxon>Bacillales</taxon>
        <taxon>Guptibacillaceae</taxon>
        <taxon>Guptibacillus</taxon>
    </lineage>
</organism>
<evidence type="ECO:0000313" key="4">
    <source>
        <dbReference type="Proteomes" id="UP000447833"/>
    </source>
</evidence>
<dbReference type="InterPro" id="IPR026870">
    <property type="entry name" value="Zinc_ribbon_dom"/>
</dbReference>
<comment type="caution">
    <text evidence="3">The sequence shown here is derived from an EMBL/GenBank/DDBJ whole genome shotgun (WGS) entry which is preliminary data.</text>
</comment>
<reference evidence="3 4" key="1">
    <citation type="submission" date="2019-11" db="EMBL/GenBank/DDBJ databases">
        <title>Genome sequences of 17 halophilic strains isolated from different environments.</title>
        <authorList>
            <person name="Furrow R.E."/>
        </authorList>
    </citation>
    <scope>NUCLEOTIDE SEQUENCE [LARGE SCALE GENOMIC DNA]</scope>
    <source>
        <strain evidence="3 4">22506_14_FS</strain>
    </source>
</reference>
<accession>A0A845F1Y1</accession>
<dbReference type="RefSeq" id="WP_160920216.1">
    <property type="nucleotide sequence ID" value="NZ_WMEY01000005.1"/>
</dbReference>